<dbReference type="InterPro" id="IPR056884">
    <property type="entry name" value="NPHP3-like_N"/>
</dbReference>
<keyword evidence="5" id="KW-1185">Reference proteome</keyword>
<name>A0ABN0VKN5_9GAMM</name>
<protein>
    <recommendedName>
        <fullName evidence="3">Nephrocystin 3-like N-terminal domain-containing protein</fullName>
    </recommendedName>
</protein>
<evidence type="ECO:0000256" key="2">
    <source>
        <dbReference type="SAM" id="Coils"/>
    </source>
</evidence>
<comment type="caution">
    <text evidence="4">The sequence shown here is derived from an EMBL/GenBank/DDBJ whole genome shotgun (WGS) entry which is preliminary data.</text>
</comment>
<dbReference type="Proteomes" id="UP001501787">
    <property type="component" value="Unassembled WGS sequence"/>
</dbReference>
<dbReference type="Gene3D" id="3.40.50.300">
    <property type="entry name" value="P-loop containing nucleotide triphosphate hydrolases"/>
    <property type="match status" value="1"/>
</dbReference>
<reference evidence="4 5" key="1">
    <citation type="journal article" date="2019" name="Int. J. Syst. Evol. Microbiol.">
        <title>The Global Catalogue of Microorganisms (GCM) 10K type strain sequencing project: providing services to taxonomists for standard genome sequencing and annotation.</title>
        <authorList>
            <consortium name="The Broad Institute Genomics Platform"/>
            <consortium name="The Broad Institute Genome Sequencing Center for Infectious Disease"/>
            <person name="Wu L."/>
            <person name="Ma J."/>
        </authorList>
    </citation>
    <scope>NUCLEOTIDE SEQUENCE [LARGE SCALE GENOMIC DNA]</scope>
    <source>
        <strain evidence="4 5">JCM 16343</strain>
    </source>
</reference>
<dbReference type="EMBL" id="BAAAFR010000001">
    <property type="protein sequence ID" value="GAA0309072.1"/>
    <property type="molecule type" value="Genomic_DNA"/>
</dbReference>
<dbReference type="Pfam" id="PF24883">
    <property type="entry name" value="NPHP3_N"/>
    <property type="match status" value="1"/>
</dbReference>
<proteinExistence type="predicted"/>
<sequence length="982" mass="115054">MNEDIVRLLEQEESPILEFKRQWYWDDSTPSENMSVKWGEFLKDIISLANAYHSYVGQNRYLVFGFCENQKKLYNIEFSNIRQLKNISNFKKDLIQKLERHTRPALINFNISRINYSGFDLLIFEIPSPIFITETKKELQTKTRSLDEGVVLVRKGQKSDEVRTASMVEMEELKQEFEEYRKEFLKNKNSEDENTKKPERSIEKTIQLYIDKNSSFSLAENFPVKVKKWKDNIIYEVYKLIDRFSDSKEFIYLHENTNQGKTLGEIKRNNLVSDFSRTIILIDKPNIKDVDRRKENIRRLFGTNHVFFIDEFGYEHLYKDCILPYEKFNLPVYVNGLYDNDNNTNLDLSAIERLKEWFNTENEPLFVVSGHGGIGKTTLAKQFLDYVHDEINSLGILFIDSKKIISELSRNYSQDNKISDVFDFYNALMEVESLECSKFSKDLLKLSIDNGSLVIVLDGIDEVIAKLGDKFDIETFINSIFEEYSSGLHRTKILITCRDHFWNEVGKKILLPEITLKAFNSDLATEFFSKKLFQEKKINKAMALANKLAIETKESESTPYQTTYIPFLLDMIGYLIESDNDDIDTDNKINSQYLDRKNHLDVLVAQICAREIVKLDSLSIDHQIKLFISMASSKKNSVSITDIKQVLKNKNVDIEIDNSYIDKIKGHPLILYKEEKFYFRYDVFDIYFKSLLVSEFFNTKDLPEIEENIFRIISGYLKFDTSFSKSISEKVILDDDLIIFCLDLIDNINTESLNDKNLFISAIVTLLLTLLEKGNNQSNINTRTDIIEKIFEVNGCIQGLCLIDIFGKSSSKPTFDFRGKVLKDCIFINYEYFWECTFDDSTRFHDSYFKDIDPREGISTNIPEKLFSPSCDLIEIQHLISQTREDKKDQKQDISADLIKVFKLFYERGNFYPRKQEQVRKKLSTVNLLGTLIEKGVVKNYRDPKKPTMKQYRISDEYREIIYLLDQNTPSVKFNRLVKDLM</sequence>
<dbReference type="Gene3D" id="3.30.950.30">
    <property type="entry name" value="Schlafen, AAA domain"/>
    <property type="match status" value="1"/>
</dbReference>
<keyword evidence="1" id="KW-0677">Repeat</keyword>
<evidence type="ECO:0000313" key="4">
    <source>
        <dbReference type="EMBL" id="GAA0309072.1"/>
    </source>
</evidence>
<dbReference type="SUPFAM" id="SSF52540">
    <property type="entry name" value="P-loop containing nucleoside triphosphate hydrolases"/>
    <property type="match status" value="1"/>
</dbReference>
<organism evidence="4 5">
    <name type="scientific">Psychrobacter aestuarii</name>
    <dbReference type="NCBI Taxonomy" id="556327"/>
    <lineage>
        <taxon>Bacteria</taxon>
        <taxon>Pseudomonadati</taxon>
        <taxon>Pseudomonadota</taxon>
        <taxon>Gammaproteobacteria</taxon>
        <taxon>Moraxellales</taxon>
        <taxon>Moraxellaceae</taxon>
        <taxon>Psychrobacter</taxon>
    </lineage>
</organism>
<evidence type="ECO:0000313" key="5">
    <source>
        <dbReference type="Proteomes" id="UP001501787"/>
    </source>
</evidence>
<dbReference type="InterPro" id="IPR038461">
    <property type="entry name" value="Schlafen_AlbA_2_dom_sf"/>
</dbReference>
<gene>
    <name evidence="4" type="ORF">GCM10009129_02770</name>
</gene>
<feature type="coiled-coil region" evidence="2">
    <location>
        <begin position="163"/>
        <end position="190"/>
    </location>
</feature>
<keyword evidence="2" id="KW-0175">Coiled coil</keyword>
<dbReference type="InterPro" id="IPR027417">
    <property type="entry name" value="P-loop_NTPase"/>
</dbReference>
<dbReference type="RefSeq" id="WP_201504184.1">
    <property type="nucleotide sequence ID" value="NZ_BAAAFR010000001.1"/>
</dbReference>
<feature type="domain" description="Nephrocystin 3-like N-terminal" evidence="3">
    <location>
        <begin position="352"/>
        <end position="498"/>
    </location>
</feature>
<accession>A0ABN0VKN5</accession>
<evidence type="ECO:0000256" key="1">
    <source>
        <dbReference type="ARBA" id="ARBA00022737"/>
    </source>
</evidence>
<evidence type="ECO:0000259" key="3">
    <source>
        <dbReference type="Pfam" id="PF24883"/>
    </source>
</evidence>